<gene>
    <name evidence="2" type="ORF">C6Y14_33615</name>
</gene>
<dbReference type="EMBL" id="PYBJ01000027">
    <property type="protein sequence ID" value="PSM38967.1"/>
    <property type="molecule type" value="Genomic_DNA"/>
</dbReference>
<dbReference type="RefSeq" id="WP_107020664.1">
    <property type="nucleotide sequence ID" value="NZ_KZ679053.1"/>
</dbReference>
<keyword evidence="3" id="KW-1185">Reference proteome</keyword>
<accession>A0A2P8PY92</accession>
<dbReference type="AlphaFoldDB" id="A0A2P8PY92"/>
<dbReference type="Proteomes" id="UP000240429">
    <property type="component" value="Unassembled WGS sequence"/>
</dbReference>
<evidence type="ECO:0000313" key="3">
    <source>
        <dbReference type="Proteomes" id="UP000240429"/>
    </source>
</evidence>
<reference evidence="2 3" key="1">
    <citation type="submission" date="2018-03" db="EMBL/GenBank/DDBJ databases">
        <title>Streptomyces dioscori sp. nov., a novel endophytic actinobacterium isolated from bulbil of Dioscorea bulbifera L.</title>
        <authorList>
            <person name="Zhikuan W."/>
        </authorList>
    </citation>
    <scope>NUCLEOTIDE SEQUENCE [LARGE SCALE GENOMIC DNA]</scope>
    <source>
        <strain evidence="2 3">A217</strain>
    </source>
</reference>
<sequence length="464" mass="50431">MMTSKELTRRLSELAATFHVVGASAALWHDGTLVKAETGTVNVVTGAPVLPDTLFAAGSVTKVFTASLAMALVDEGLLELEAPVQTYLPDFTLTNAERSAAITVRMLLNHSSGLPGDYMPDLVPGDDVLERLMRELTSLPVTGTPGQRWSYSNMGMSTLGRIIEVITGERFHTALSRRILEPLGLNATADAEELLLRSTAVGHIVDPATGNASRIPRLRAWPENGPAGSRLWLDVEALVKLGRMHIDGTTPDGHRILSREALQKMRQPQFDDYWGCFPMYVNYGLGWAIVREGDDPVLAHGGANLGMHSNLYVIPEQKAVLAVLTNSTTGFQLYTELCESLLKECFDVSSPAPSYPPEPSLKVDNEQFTGVYESPNGQISVEVHDGRLHLRTTPSPALVAWERLMGGASGGGRPLPLVCIDSELRRFSLDIGSPDAYRAVQFYNPGADGRPTLVRVGTLYERTL</sequence>
<dbReference type="OrthoDB" id="262125at2"/>
<comment type="caution">
    <text evidence="2">The sequence shown here is derived from an EMBL/GenBank/DDBJ whole genome shotgun (WGS) entry which is preliminary data.</text>
</comment>
<dbReference type="InterPro" id="IPR012338">
    <property type="entry name" value="Beta-lactam/transpept-like"/>
</dbReference>
<dbReference type="PANTHER" id="PTHR46825">
    <property type="entry name" value="D-ALANYL-D-ALANINE-CARBOXYPEPTIDASE/ENDOPEPTIDASE AMPH"/>
    <property type="match status" value="1"/>
</dbReference>
<evidence type="ECO:0000313" key="2">
    <source>
        <dbReference type="EMBL" id="PSM38967.1"/>
    </source>
</evidence>
<proteinExistence type="predicted"/>
<evidence type="ECO:0000259" key="1">
    <source>
        <dbReference type="Pfam" id="PF00144"/>
    </source>
</evidence>
<dbReference type="PANTHER" id="PTHR46825:SF9">
    <property type="entry name" value="BETA-LACTAMASE-RELATED DOMAIN-CONTAINING PROTEIN"/>
    <property type="match status" value="1"/>
</dbReference>
<dbReference type="InterPro" id="IPR050491">
    <property type="entry name" value="AmpC-like"/>
</dbReference>
<feature type="domain" description="Beta-lactamase-related" evidence="1">
    <location>
        <begin position="9"/>
        <end position="330"/>
    </location>
</feature>
<dbReference type="Pfam" id="PF00144">
    <property type="entry name" value="Beta-lactamase"/>
    <property type="match status" value="1"/>
</dbReference>
<protein>
    <recommendedName>
        <fullName evidence="1">Beta-lactamase-related domain-containing protein</fullName>
    </recommendedName>
</protein>
<dbReference type="Gene3D" id="3.40.710.10">
    <property type="entry name" value="DD-peptidase/beta-lactamase superfamily"/>
    <property type="match status" value="1"/>
</dbReference>
<dbReference type="SUPFAM" id="SSF56601">
    <property type="entry name" value="beta-lactamase/transpeptidase-like"/>
    <property type="match status" value="1"/>
</dbReference>
<name>A0A2P8PY92_9ACTN</name>
<organism evidence="2 3">
    <name type="scientific">Streptomyces dioscori</name>
    <dbReference type="NCBI Taxonomy" id="2109333"/>
    <lineage>
        <taxon>Bacteria</taxon>
        <taxon>Bacillati</taxon>
        <taxon>Actinomycetota</taxon>
        <taxon>Actinomycetes</taxon>
        <taxon>Kitasatosporales</taxon>
        <taxon>Streptomycetaceae</taxon>
        <taxon>Streptomyces</taxon>
        <taxon>Streptomyces aurantiacus group</taxon>
    </lineage>
</organism>
<dbReference type="InterPro" id="IPR001466">
    <property type="entry name" value="Beta-lactam-related"/>
</dbReference>